<dbReference type="Pfam" id="PF13439">
    <property type="entry name" value="Glyco_transf_4"/>
    <property type="match status" value="1"/>
</dbReference>
<dbReference type="Proteomes" id="UP000019246">
    <property type="component" value="Unassembled WGS sequence"/>
</dbReference>
<dbReference type="SUPFAM" id="SSF53756">
    <property type="entry name" value="UDP-Glycosyltransferase/glycogen phosphorylase"/>
    <property type="match status" value="1"/>
</dbReference>
<proteinExistence type="predicted"/>
<dbReference type="CDD" id="cd03794">
    <property type="entry name" value="GT4_WbuB-like"/>
    <property type="match status" value="1"/>
</dbReference>
<dbReference type="PANTHER" id="PTHR45947:SF3">
    <property type="entry name" value="SULFOQUINOVOSYL TRANSFERASE SQD2"/>
    <property type="match status" value="1"/>
</dbReference>
<evidence type="ECO:0000259" key="2">
    <source>
        <dbReference type="Pfam" id="PF13439"/>
    </source>
</evidence>
<dbReference type="InterPro" id="IPR028098">
    <property type="entry name" value="Glyco_trans_4-like_N"/>
</dbReference>
<keyword evidence="4" id="KW-1185">Reference proteome</keyword>
<dbReference type="Gene3D" id="3.40.50.2000">
    <property type="entry name" value="Glycogen Phosphorylase B"/>
    <property type="match status" value="2"/>
</dbReference>
<dbReference type="STRING" id="1265818.MAQA_09876"/>
<evidence type="ECO:0000259" key="1">
    <source>
        <dbReference type="Pfam" id="PF00534"/>
    </source>
</evidence>
<reference evidence="3 4" key="1">
    <citation type="journal article" date="2014" name="Int. J. Syst. Evol. Microbiol.">
        <title>Listeria floridensis sp. nov., Listeria aquatica sp. nov., Listeria cornellensis sp. nov., Listeria riparia sp. nov. and Listeria grandensis sp. nov., from agricultural and natural environments.</title>
        <authorList>
            <person name="den Bakker H.C."/>
            <person name="Warchocki S."/>
            <person name="Wright E.M."/>
            <person name="Allred A.F."/>
            <person name="Ahlstrom C."/>
            <person name="Manuel C.S."/>
            <person name="Stasiewicz M.J."/>
            <person name="Burrell A."/>
            <person name="Roof S."/>
            <person name="Strawn L."/>
            <person name="Fortes E.D."/>
            <person name="Nightingale K.K."/>
            <person name="Kephart D."/>
            <person name="Wiedmann M."/>
        </authorList>
    </citation>
    <scope>NUCLEOTIDE SEQUENCE [LARGE SCALE GENOMIC DNA]</scope>
    <source>
        <strain evidence="3 4">FSL S10-1188</strain>
    </source>
</reference>
<evidence type="ECO:0000313" key="4">
    <source>
        <dbReference type="Proteomes" id="UP000019246"/>
    </source>
</evidence>
<gene>
    <name evidence="3" type="ORF">MAQA_09876</name>
</gene>
<name>W7BE58_9LIST</name>
<dbReference type="PANTHER" id="PTHR45947">
    <property type="entry name" value="SULFOQUINOVOSYL TRANSFERASE SQD2"/>
    <property type="match status" value="1"/>
</dbReference>
<organism evidence="3 4">
    <name type="scientific">Listeria aquatica FSL S10-1188</name>
    <dbReference type="NCBI Taxonomy" id="1265818"/>
    <lineage>
        <taxon>Bacteria</taxon>
        <taxon>Bacillati</taxon>
        <taxon>Bacillota</taxon>
        <taxon>Bacilli</taxon>
        <taxon>Bacillales</taxon>
        <taxon>Listeriaceae</taxon>
        <taxon>Listeria</taxon>
    </lineage>
</organism>
<protein>
    <submittedName>
        <fullName evidence="3">Group 1 glycosyl transferase</fullName>
    </submittedName>
</protein>
<comment type="caution">
    <text evidence="3">The sequence shown here is derived from an EMBL/GenBank/DDBJ whole genome shotgun (WGS) entry which is preliminary data.</text>
</comment>
<dbReference type="AlphaFoldDB" id="W7BE58"/>
<accession>W7BE58</accession>
<feature type="domain" description="Glycosyltransferase subfamily 4-like N-terminal" evidence="2">
    <location>
        <begin position="25"/>
        <end position="202"/>
    </location>
</feature>
<dbReference type="OrthoDB" id="9811902at2"/>
<dbReference type="RefSeq" id="WP_036073019.1">
    <property type="nucleotide sequence ID" value="NZ_AOCG01000011.1"/>
</dbReference>
<dbReference type="Pfam" id="PF00534">
    <property type="entry name" value="Glycos_transf_1"/>
    <property type="match status" value="1"/>
</dbReference>
<dbReference type="InterPro" id="IPR050194">
    <property type="entry name" value="Glycosyltransferase_grp1"/>
</dbReference>
<keyword evidence="3" id="KW-0808">Transferase</keyword>
<dbReference type="GO" id="GO:0016758">
    <property type="term" value="F:hexosyltransferase activity"/>
    <property type="evidence" value="ECO:0007669"/>
    <property type="project" value="TreeGrafter"/>
</dbReference>
<dbReference type="PATRIC" id="fig|1265818.5.peg.1987"/>
<dbReference type="EMBL" id="AOCG01000011">
    <property type="protein sequence ID" value="EUJ18063.1"/>
    <property type="molecule type" value="Genomic_DNA"/>
</dbReference>
<evidence type="ECO:0000313" key="3">
    <source>
        <dbReference type="EMBL" id="EUJ18063.1"/>
    </source>
</evidence>
<dbReference type="InterPro" id="IPR001296">
    <property type="entry name" value="Glyco_trans_1"/>
</dbReference>
<feature type="domain" description="Glycosyl transferase family 1" evidence="1">
    <location>
        <begin position="215"/>
        <end position="385"/>
    </location>
</feature>
<sequence length="417" mass="47386">MNILYLHQYFATLSSSTSIRSFVFTKRLVESGHKVTVITTDAFMKQEQPYKIVEDVKYYNIRGIEILAIDSCYSNFLNKKERIKEFLEFMKKSESIGGKLSGIDLIFATSTPLTIGIPAMKLSKKLDAPFVFEVRDLWPEAPIQMGYINFKPLQHFLRLIEKRIYKKAEHIVCLSPGMADGVRSRGITEEKVTVIPNLADLELFSEENIDQEFKQEIVEEFGLKDKFIVTHIGAMGEANGLHYLLNAAEHIQNRGTQEIKFLIVGSGKTKPSLVAESKRRNLQNIIFIDSIEKSDVPTYLDLANITITSFLPKPILATNSPNKFFDALAAGKPIIVNSNGWTKNIVEEQEIGYYVDAEKPEQLAKLLIELKDKKEVFEKFKKKKIKNLAKMQYSADGAVANLTKIFGRVTKEWSGKR</sequence>